<dbReference type="PhylomeDB" id="Q54LL5"/>
<comment type="caution">
    <text evidence="1">The sequence shown here is derived from an EMBL/GenBank/DDBJ whole genome shotgun (WGS) entry which is preliminary data.</text>
</comment>
<dbReference type="Proteomes" id="UP000002195">
    <property type="component" value="Unassembled WGS sequence"/>
</dbReference>
<keyword evidence="2" id="KW-1185">Reference proteome</keyword>
<dbReference type="dictyBase" id="DDB_G0286585"/>
<evidence type="ECO:0000313" key="1">
    <source>
        <dbReference type="EMBL" id="EAL64048.1"/>
    </source>
</evidence>
<accession>Q54LL5</accession>
<dbReference type="KEGG" id="ddi:DDB_G0286585"/>
<evidence type="ECO:0000313" key="2">
    <source>
        <dbReference type="Proteomes" id="UP000002195"/>
    </source>
</evidence>
<dbReference type="AlphaFoldDB" id="Q54LL5"/>
<dbReference type="InParanoid" id="Q54LL5"/>
<sequence length="200" mass="23398">MFSPRDSFNFFDDPTFGINLQPLTTTYVEVEDLENDIKRLSSLFYEETVHLSYKLPNSLKKSRNFLQPYLNIKPIKHSRQNYTQLTNYIDQSKDLVQECKSCFSDNVGVNDILRDILRDMDRLKVHYCSDGGIFSSLYGDQCGNSTFTSFNYNNNNVKTFITMSPHPGNVVEFYKYYTNFKINGINFNNFTKCKLNKKIK</sequence>
<name>Q54LL5_DICDI</name>
<dbReference type="RefSeq" id="XP_637546.1">
    <property type="nucleotide sequence ID" value="XM_632454.1"/>
</dbReference>
<dbReference type="EMBL" id="AAFI02000089">
    <property type="protein sequence ID" value="EAL64048.1"/>
    <property type="molecule type" value="Genomic_DNA"/>
</dbReference>
<organism evidence="1 2">
    <name type="scientific">Dictyostelium discoideum</name>
    <name type="common">Social amoeba</name>
    <dbReference type="NCBI Taxonomy" id="44689"/>
    <lineage>
        <taxon>Eukaryota</taxon>
        <taxon>Amoebozoa</taxon>
        <taxon>Evosea</taxon>
        <taxon>Eumycetozoa</taxon>
        <taxon>Dictyostelia</taxon>
        <taxon>Dictyosteliales</taxon>
        <taxon>Dictyosteliaceae</taxon>
        <taxon>Dictyostelium</taxon>
    </lineage>
</organism>
<protein>
    <submittedName>
        <fullName evidence="1">Uncharacterized protein</fullName>
    </submittedName>
</protein>
<dbReference type="VEuPathDB" id="AmoebaDB:DDB_G0286585"/>
<gene>
    <name evidence="1" type="ORF">DDB_G0286585</name>
</gene>
<dbReference type="HOGENOM" id="CLU_1368442_0_0_1"/>
<reference evidence="1 2" key="1">
    <citation type="journal article" date="2005" name="Nature">
        <title>The genome of the social amoeba Dictyostelium discoideum.</title>
        <authorList>
            <consortium name="The Dictyostelium discoideum Sequencing Consortium"/>
            <person name="Eichinger L."/>
            <person name="Pachebat J.A."/>
            <person name="Glockner G."/>
            <person name="Rajandream M.A."/>
            <person name="Sucgang R."/>
            <person name="Berriman M."/>
            <person name="Song J."/>
            <person name="Olsen R."/>
            <person name="Szafranski K."/>
            <person name="Xu Q."/>
            <person name="Tunggal B."/>
            <person name="Kummerfeld S."/>
            <person name="Madera M."/>
            <person name="Konfortov B.A."/>
            <person name="Rivero F."/>
            <person name="Bankier A.T."/>
            <person name="Lehmann R."/>
            <person name="Hamlin N."/>
            <person name="Davies R."/>
            <person name="Gaudet P."/>
            <person name="Fey P."/>
            <person name="Pilcher K."/>
            <person name="Chen G."/>
            <person name="Saunders D."/>
            <person name="Sodergren E."/>
            <person name="Davis P."/>
            <person name="Kerhornou A."/>
            <person name="Nie X."/>
            <person name="Hall N."/>
            <person name="Anjard C."/>
            <person name="Hemphill L."/>
            <person name="Bason N."/>
            <person name="Farbrother P."/>
            <person name="Desany B."/>
            <person name="Just E."/>
            <person name="Morio T."/>
            <person name="Rost R."/>
            <person name="Churcher C."/>
            <person name="Cooper J."/>
            <person name="Haydock S."/>
            <person name="van Driessche N."/>
            <person name="Cronin A."/>
            <person name="Goodhead I."/>
            <person name="Muzny D."/>
            <person name="Mourier T."/>
            <person name="Pain A."/>
            <person name="Lu M."/>
            <person name="Harper D."/>
            <person name="Lindsay R."/>
            <person name="Hauser H."/>
            <person name="James K."/>
            <person name="Quiles M."/>
            <person name="Madan Babu M."/>
            <person name="Saito T."/>
            <person name="Buchrieser C."/>
            <person name="Wardroper A."/>
            <person name="Felder M."/>
            <person name="Thangavelu M."/>
            <person name="Johnson D."/>
            <person name="Knights A."/>
            <person name="Loulseged H."/>
            <person name="Mungall K."/>
            <person name="Oliver K."/>
            <person name="Price C."/>
            <person name="Quail M.A."/>
            <person name="Urushihara H."/>
            <person name="Hernandez J."/>
            <person name="Rabbinowitsch E."/>
            <person name="Steffen D."/>
            <person name="Sanders M."/>
            <person name="Ma J."/>
            <person name="Kohara Y."/>
            <person name="Sharp S."/>
            <person name="Simmonds M."/>
            <person name="Spiegler S."/>
            <person name="Tivey A."/>
            <person name="Sugano S."/>
            <person name="White B."/>
            <person name="Walker D."/>
            <person name="Woodward J."/>
            <person name="Winckler T."/>
            <person name="Tanaka Y."/>
            <person name="Shaulsky G."/>
            <person name="Schleicher M."/>
            <person name="Weinstock G."/>
            <person name="Rosenthal A."/>
            <person name="Cox E.C."/>
            <person name="Chisholm R.L."/>
            <person name="Gibbs R."/>
            <person name="Loomis W.F."/>
            <person name="Platzer M."/>
            <person name="Kay R.R."/>
            <person name="Williams J."/>
            <person name="Dear P.H."/>
            <person name="Noegel A.A."/>
            <person name="Barrell B."/>
            <person name="Kuspa A."/>
        </authorList>
    </citation>
    <scope>NUCLEOTIDE SEQUENCE [LARGE SCALE GENOMIC DNA]</scope>
    <source>
        <strain evidence="1 2">AX4</strain>
    </source>
</reference>
<proteinExistence type="predicted"/>
<dbReference type="PaxDb" id="44689-DDB0187021"/>
<dbReference type="GeneID" id="8625685"/>